<name>A0A645FTE3_9ZZZZ</name>
<gene>
    <name evidence="1" type="ORF">SDC9_165073</name>
</gene>
<organism evidence="1">
    <name type="scientific">bioreactor metagenome</name>
    <dbReference type="NCBI Taxonomy" id="1076179"/>
    <lineage>
        <taxon>unclassified sequences</taxon>
        <taxon>metagenomes</taxon>
        <taxon>ecological metagenomes</taxon>
    </lineage>
</organism>
<accession>A0A645FTE3</accession>
<dbReference type="AlphaFoldDB" id="A0A645FTE3"/>
<dbReference type="EMBL" id="VSSQ01064906">
    <property type="protein sequence ID" value="MPN17718.1"/>
    <property type="molecule type" value="Genomic_DNA"/>
</dbReference>
<reference evidence="1" key="1">
    <citation type="submission" date="2019-08" db="EMBL/GenBank/DDBJ databases">
        <authorList>
            <person name="Kucharzyk K."/>
            <person name="Murdoch R.W."/>
            <person name="Higgins S."/>
            <person name="Loffler F."/>
        </authorList>
    </citation>
    <scope>NUCLEOTIDE SEQUENCE</scope>
</reference>
<protein>
    <submittedName>
        <fullName evidence="1">Uncharacterized protein</fullName>
    </submittedName>
</protein>
<evidence type="ECO:0000313" key="1">
    <source>
        <dbReference type="EMBL" id="MPN17718.1"/>
    </source>
</evidence>
<comment type="caution">
    <text evidence="1">The sequence shown here is derived from an EMBL/GenBank/DDBJ whole genome shotgun (WGS) entry which is preliminary data.</text>
</comment>
<proteinExistence type="predicted"/>
<sequence length="165" mass="18629">MRDIGREIGLAGKDVLNLSNHMIERDNQLLQLNGNACRFQPRIKILGGDVFNGIADITKGQVPLTDSDANDQNNQQAYHDGDRNQIFFQRIEVMEMEINGEASQHDIILLFALKYRLARGGDNPVCFHLHFRPGIHRSRRILHRPEKDIPCAAVLAKICGIHGRA</sequence>